<feature type="compositionally biased region" description="Basic and acidic residues" evidence="1">
    <location>
        <begin position="347"/>
        <end position="364"/>
    </location>
</feature>
<evidence type="ECO:0000256" key="1">
    <source>
        <dbReference type="SAM" id="MobiDB-lite"/>
    </source>
</evidence>
<accession>A0A6G1JG12</accession>
<dbReference type="GO" id="GO:0007165">
    <property type="term" value="P:signal transduction"/>
    <property type="evidence" value="ECO:0007669"/>
    <property type="project" value="TreeGrafter"/>
</dbReference>
<feature type="region of interest" description="Disordered" evidence="1">
    <location>
        <begin position="347"/>
        <end position="385"/>
    </location>
</feature>
<keyword evidence="4" id="KW-1185">Reference proteome</keyword>
<evidence type="ECO:0000313" key="4">
    <source>
        <dbReference type="Proteomes" id="UP000799291"/>
    </source>
</evidence>
<sequence length="385" mass="43392">MNGQALINDGRKFRIEHKPLKDIASGGEGKVSLWKNKSTGRLIAVKEPLMDHPGIKKSLKEEIASMKKLGQHPHIVGFLGAAGDWGKLSPAIFYVFCELGCVHDYTERLLKGGISIPEVTIWKFILDMTKGLDYLHNGFDVPYVHGDLKPGNILVSRSPGDDATLPIMPTFKLADISHLTPYIASSRIYQPFRGTWEYAPPASERTRLIPPIDIWAIGSSLQTLAWGIIPVKSMQATKRKLRARGYNPTDKQIRDLRNHGDYRSTQLPFVWRPLNASGEEQLNMYDMDNEFPPYSDALNYWYAMCLNENPKARVTAKILKECYIPLAEHQIKMYAARERRDSAIKKFVGDSSKGRKTVEGKDCASEEQGWPSEESRCGKEGSIVR</sequence>
<proteinExistence type="predicted"/>
<gene>
    <name evidence="3" type="ORF">K458DRAFT_413770</name>
</gene>
<dbReference type="PROSITE" id="PS50011">
    <property type="entry name" value="PROTEIN_KINASE_DOM"/>
    <property type="match status" value="1"/>
</dbReference>
<protein>
    <submittedName>
        <fullName evidence="3">Kinase-like protein</fullName>
    </submittedName>
</protein>
<dbReference type="PANTHER" id="PTHR48011:SF52">
    <property type="entry name" value="PROTEIN KINASE FAMILY PROTEIN-RELATED"/>
    <property type="match status" value="1"/>
</dbReference>
<dbReference type="Proteomes" id="UP000799291">
    <property type="component" value="Unassembled WGS sequence"/>
</dbReference>
<dbReference type="InterPro" id="IPR011009">
    <property type="entry name" value="Kinase-like_dom_sf"/>
</dbReference>
<keyword evidence="3" id="KW-0418">Kinase</keyword>
<dbReference type="PANTHER" id="PTHR48011">
    <property type="entry name" value="CCR4-NOT TRANSCRIPTIONAL COMPLEX SUBUNIT CAF120-RELATED"/>
    <property type="match status" value="1"/>
</dbReference>
<dbReference type="OrthoDB" id="310217at2759"/>
<dbReference type="EMBL" id="MU005572">
    <property type="protein sequence ID" value="KAF2689492.1"/>
    <property type="molecule type" value="Genomic_DNA"/>
</dbReference>
<dbReference type="GO" id="GO:0004672">
    <property type="term" value="F:protein kinase activity"/>
    <property type="evidence" value="ECO:0007669"/>
    <property type="project" value="InterPro"/>
</dbReference>
<dbReference type="InterPro" id="IPR008271">
    <property type="entry name" value="Ser/Thr_kinase_AS"/>
</dbReference>
<name>A0A6G1JG12_9PLEO</name>
<dbReference type="SUPFAM" id="SSF56112">
    <property type="entry name" value="Protein kinase-like (PK-like)"/>
    <property type="match status" value="1"/>
</dbReference>
<dbReference type="Gene3D" id="1.10.510.10">
    <property type="entry name" value="Transferase(Phosphotransferase) domain 1"/>
    <property type="match status" value="1"/>
</dbReference>
<dbReference type="AlphaFoldDB" id="A0A6G1JG12"/>
<dbReference type="GO" id="GO:0005524">
    <property type="term" value="F:ATP binding"/>
    <property type="evidence" value="ECO:0007669"/>
    <property type="project" value="InterPro"/>
</dbReference>
<dbReference type="Pfam" id="PF00069">
    <property type="entry name" value="Pkinase"/>
    <property type="match status" value="1"/>
</dbReference>
<evidence type="ECO:0000313" key="3">
    <source>
        <dbReference type="EMBL" id="KAF2689492.1"/>
    </source>
</evidence>
<dbReference type="Gene3D" id="3.30.200.20">
    <property type="entry name" value="Phosphorylase Kinase, domain 1"/>
    <property type="match status" value="1"/>
</dbReference>
<reference evidence="3" key="1">
    <citation type="journal article" date="2020" name="Stud. Mycol.">
        <title>101 Dothideomycetes genomes: a test case for predicting lifestyles and emergence of pathogens.</title>
        <authorList>
            <person name="Haridas S."/>
            <person name="Albert R."/>
            <person name="Binder M."/>
            <person name="Bloem J."/>
            <person name="Labutti K."/>
            <person name="Salamov A."/>
            <person name="Andreopoulos B."/>
            <person name="Baker S."/>
            <person name="Barry K."/>
            <person name="Bills G."/>
            <person name="Bluhm B."/>
            <person name="Cannon C."/>
            <person name="Castanera R."/>
            <person name="Culley D."/>
            <person name="Daum C."/>
            <person name="Ezra D."/>
            <person name="Gonzalez J."/>
            <person name="Henrissat B."/>
            <person name="Kuo A."/>
            <person name="Liang C."/>
            <person name="Lipzen A."/>
            <person name="Lutzoni F."/>
            <person name="Magnuson J."/>
            <person name="Mondo S."/>
            <person name="Nolan M."/>
            <person name="Ohm R."/>
            <person name="Pangilinan J."/>
            <person name="Park H.-J."/>
            <person name="Ramirez L."/>
            <person name="Alfaro M."/>
            <person name="Sun H."/>
            <person name="Tritt A."/>
            <person name="Yoshinaga Y."/>
            <person name="Zwiers L.-H."/>
            <person name="Turgeon B."/>
            <person name="Goodwin S."/>
            <person name="Spatafora J."/>
            <person name="Crous P."/>
            <person name="Grigoriev I."/>
        </authorList>
    </citation>
    <scope>NUCLEOTIDE SEQUENCE</scope>
    <source>
        <strain evidence="3">CBS 122367</strain>
    </source>
</reference>
<dbReference type="CDD" id="cd00180">
    <property type="entry name" value="PKc"/>
    <property type="match status" value="1"/>
</dbReference>
<dbReference type="InterPro" id="IPR052751">
    <property type="entry name" value="Plant_MAPKKK"/>
</dbReference>
<organism evidence="3 4">
    <name type="scientific">Lentithecium fluviatile CBS 122367</name>
    <dbReference type="NCBI Taxonomy" id="1168545"/>
    <lineage>
        <taxon>Eukaryota</taxon>
        <taxon>Fungi</taxon>
        <taxon>Dikarya</taxon>
        <taxon>Ascomycota</taxon>
        <taxon>Pezizomycotina</taxon>
        <taxon>Dothideomycetes</taxon>
        <taxon>Pleosporomycetidae</taxon>
        <taxon>Pleosporales</taxon>
        <taxon>Massarineae</taxon>
        <taxon>Lentitheciaceae</taxon>
        <taxon>Lentithecium</taxon>
    </lineage>
</organism>
<dbReference type="InterPro" id="IPR000719">
    <property type="entry name" value="Prot_kinase_dom"/>
</dbReference>
<keyword evidence="3" id="KW-0808">Transferase</keyword>
<dbReference type="PROSITE" id="PS00108">
    <property type="entry name" value="PROTEIN_KINASE_ST"/>
    <property type="match status" value="1"/>
</dbReference>
<feature type="domain" description="Protein kinase" evidence="2">
    <location>
        <begin position="17"/>
        <end position="326"/>
    </location>
</feature>
<dbReference type="SMART" id="SM00220">
    <property type="entry name" value="S_TKc"/>
    <property type="match status" value="1"/>
</dbReference>
<evidence type="ECO:0000259" key="2">
    <source>
        <dbReference type="PROSITE" id="PS50011"/>
    </source>
</evidence>